<reference evidence="2" key="1">
    <citation type="journal article" date="2014" name="Int. J. Syst. Evol. Microbiol.">
        <title>Complete genome sequence of Corynebacterium casei LMG S-19264T (=DSM 44701T), isolated from a smear-ripened cheese.</title>
        <authorList>
            <consortium name="US DOE Joint Genome Institute (JGI-PGF)"/>
            <person name="Walter F."/>
            <person name="Albersmeier A."/>
            <person name="Kalinowski J."/>
            <person name="Ruckert C."/>
        </authorList>
    </citation>
    <scope>NUCLEOTIDE SEQUENCE</scope>
    <source>
        <strain evidence="2">CGMCC 1.15360</strain>
    </source>
</reference>
<evidence type="ECO:0000256" key="1">
    <source>
        <dbReference type="SAM" id="Phobius"/>
    </source>
</evidence>
<keyword evidence="3" id="KW-1185">Reference proteome</keyword>
<feature type="transmembrane region" description="Helical" evidence="1">
    <location>
        <begin position="21"/>
        <end position="42"/>
    </location>
</feature>
<keyword evidence="1" id="KW-0472">Membrane</keyword>
<feature type="transmembrane region" description="Helical" evidence="1">
    <location>
        <begin position="179"/>
        <end position="197"/>
    </location>
</feature>
<comment type="caution">
    <text evidence="2">The sequence shown here is derived from an EMBL/GenBank/DDBJ whole genome shotgun (WGS) entry which is preliminary data.</text>
</comment>
<reference evidence="2" key="2">
    <citation type="submission" date="2020-09" db="EMBL/GenBank/DDBJ databases">
        <authorList>
            <person name="Sun Q."/>
            <person name="Zhou Y."/>
        </authorList>
    </citation>
    <scope>NUCLEOTIDE SEQUENCE</scope>
    <source>
        <strain evidence="2">CGMCC 1.15360</strain>
    </source>
</reference>
<feature type="transmembrane region" description="Helical" evidence="1">
    <location>
        <begin position="209"/>
        <end position="229"/>
    </location>
</feature>
<keyword evidence="1" id="KW-1133">Transmembrane helix</keyword>
<organism evidence="2 3">
    <name type="scientific">Croceicoccus mobilis</name>
    <dbReference type="NCBI Taxonomy" id="1703339"/>
    <lineage>
        <taxon>Bacteria</taxon>
        <taxon>Pseudomonadati</taxon>
        <taxon>Pseudomonadota</taxon>
        <taxon>Alphaproteobacteria</taxon>
        <taxon>Sphingomonadales</taxon>
        <taxon>Erythrobacteraceae</taxon>
        <taxon>Croceicoccus</taxon>
    </lineage>
</organism>
<feature type="transmembrane region" description="Helical" evidence="1">
    <location>
        <begin position="124"/>
        <end position="142"/>
    </location>
</feature>
<protein>
    <submittedName>
        <fullName evidence="2">Uncharacterized protein</fullName>
    </submittedName>
</protein>
<sequence length="261" mass="28610">MATTTVANGDARTREIAERKFFFYLALAIAITIVAGFSLNFAMGRSSLAVPLIYHAHGIAFFAWTGLFITQSGLIAADNRALHARLGMISAGLVPVMVVLGIWLMVVVMRRNGGPFFFDQNEFLFSNPVHLLLFAGLTFAALKSRRYSGWHRRLMLMGFAVLSGPGLGRLIPLPLMIPYAWRIMVLVVLIWPIIGMIRDLVKTGRVHPAWLWGAGALLVAQGLADLVAYSEFGIAFTRDFLAGTPGAERPMEAFLPPGFAM</sequence>
<feature type="transmembrane region" description="Helical" evidence="1">
    <location>
        <begin position="154"/>
        <end position="173"/>
    </location>
</feature>
<name>A0A916YTD1_9SPHN</name>
<feature type="transmembrane region" description="Helical" evidence="1">
    <location>
        <begin position="48"/>
        <end position="70"/>
    </location>
</feature>
<accession>A0A916YTD1</accession>
<dbReference type="EMBL" id="BMIP01000001">
    <property type="protein sequence ID" value="GGD59190.1"/>
    <property type="molecule type" value="Genomic_DNA"/>
</dbReference>
<dbReference type="AlphaFoldDB" id="A0A916YTD1"/>
<evidence type="ECO:0000313" key="2">
    <source>
        <dbReference type="EMBL" id="GGD59190.1"/>
    </source>
</evidence>
<proteinExistence type="predicted"/>
<gene>
    <name evidence="2" type="ORF">GCM10010990_05660</name>
</gene>
<feature type="transmembrane region" description="Helical" evidence="1">
    <location>
        <begin position="82"/>
        <end position="104"/>
    </location>
</feature>
<keyword evidence="1" id="KW-0812">Transmembrane</keyword>
<dbReference type="RefSeq" id="WP_082922270.1">
    <property type="nucleotide sequence ID" value="NZ_BMIP01000001.1"/>
</dbReference>
<evidence type="ECO:0000313" key="3">
    <source>
        <dbReference type="Proteomes" id="UP000612349"/>
    </source>
</evidence>
<dbReference type="Proteomes" id="UP000612349">
    <property type="component" value="Unassembled WGS sequence"/>
</dbReference>